<sequence>MEKEVCIKVRDLTVTYHLKPVLWDIDVDIYKSSLTAILGPNGAGKSTFIKSLIGIIPKVSGEILFNNKRYNKIKKKIVYIPQINSIDWDFPTTVFDVVLMGRYGHLGWFKRPTINDKKIALECLEKLGMAELKNCQISELSGGQQQRIFLARALAQEGDIYLMDEPFQGIDIHTERKIISVLKELQKEKKTIIVVHHDLETVKSYFDHVILLNVKIISSGLTKTTFITKNIEKTYQKI</sequence>
<dbReference type="PANTHER" id="PTHR42734:SF5">
    <property type="entry name" value="IRON TRANSPORT SYSTEM ATP-BINDING PROTEIN HI_0361-RELATED"/>
    <property type="match status" value="1"/>
</dbReference>
<dbReference type="PROSITE" id="PS00211">
    <property type="entry name" value="ABC_TRANSPORTER_1"/>
    <property type="match status" value="1"/>
</dbReference>
<dbReference type="Proteomes" id="UP000672038">
    <property type="component" value="Chromosome"/>
</dbReference>
<dbReference type="AlphaFoldDB" id="A0A975FIP8"/>
<dbReference type="CDD" id="cd03235">
    <property type="entry name" value="ABC_Metallic_Cations"/>
    <property type="match status" value="1"/>
</dbReference>
<comment type="similarity">
    <text evidence="1">Belongs to the ABC transporter superfamily.</text>
</comment>
<dbReference type="InterPro" id="IPR027417">
    <property type="entry name" value="P-loop_NTPase"/>
</dbReference>
<evidence type="ECO:0000256" key="4">
    <source>
        <dbReference type="ARBA" id="ARBA00022840"/>
    </source>
</evidence>
<dbReference type="InterPro" id="IPR050153">
    <property type="entry name" value="Metal_Ion_Import_ABC"/>
</dbReference>
<keyword evidence="2" id="KW-0813">Transport</keyword>
<dbReference type="InterPro" id="IPR017871">
    <property type="entry name" value="ABC_transporter-like_CS"/>
</dbReference>
<evidence type="ECO:0000256" key="1">
    <source>
        <dbReference type="ARBA" id="ARBA00005417"/>
    </source>
</evidence>
<keyword evidence="3" id="KW-0547">Nucleotide-binding</keyword>
<keyword evidence="4 6" id="KW-0067">ATP-binding</keyword>
<protein>
    <submittedName>
        <fullName evidence="6">ABC-type Mn/Zn transport system ATP-binding protein</fullName>
    </submittedName>
</protein>
<dbReference type="PROSITE" id="PS50893">
    <property type="entry name" value="ABC_TRANSPORTER_2"/>
    <property type="match status" value="1"/>
</dbReference>
<evidence type="ECO:0000259" key="5">
    <source>
        <dbReference type="PROSITE" id="PS50893"/>
    </source>
</evidence>
<accession>A0A975FIP8</accession>
<dbReference type="InterPro" id="IPR003439">
    <property type="entry name" value="ABC_transporter-like_ATP-bd"/>
</dbReference>
<evidence type="ECO:0000313" key="7">
    <source>
        <dbReference type="Proteomes" id="UP000672038"/>
    </source>
</evidence>
<keyword evidence="7" id="KW-1185">Reference proteome</keyword>
<gene>
    <name evidence="6" type="primary">znuC</name>
    <name evidence="6" type="ORF">LFWB_0090</name>
</gene>
<evidence type="ECO:0000256" key="2">
    <source>
        <dbReference type="ARBA" id="ARBA00022448"/>
    </source>
</evidence>
<evidence type="ECO:0000256" key="3">
    <source>
        <dbReference type="ARBA" id="ARBA00022741"/>
    </source>
</evidence>
<name>A0A975FIP8_LOWBP</name>
<dbReference type="SMART" id="SM00382">
    <property type="entry name" value="AAA"/>
    <property type="match status" value="1"/>
</dbReference>
<feature type="domain" description="ABC transporter" evidence="5">
    <location>
        <begin position="7"/>
        <end position="238"/>
    </location>
</feature>
<dbReference type="Gene3D" id="3.40.50.300">
    <property type="entry name" value="P-loop containing nucleotide triphosphate hydrolases"/>
    <property type="match status" value="1"/>
</dbReference>
<dbReference type="SUPFAM" id="SSF52540">
    <property type="entry name" value="P-loop containing nucleoside triphosphate hydrolases"/>
    <property type="match status" value="1"/>
</dbReference>
<evidence type="ECO:0000313" key="6">
    <source>
        <dbReference type="EMBL" id="QTX02579.1"/>
    </source>
</evidence>
<dbReference type="Pfam" id="PF00005">
    <property type="entry name" value="ABC_tran"/>
    <property type="match status" value="1"/>
</dbReference>
<organism evidence="6 7">
    <name type="scientific">Loofah witches'-broom phytoplasma</name>
    <dbReference type="NCBI Taxonomy" id="35773"/>
    <lineage>
        <taxon>Bacteria</taxon>
        <taxon>Bacillati</taxon>
        <taxon>Mycoplasmatota</taxon>
        <taxon>Mollicutes</taxon>
        <taxon>Acholeplasmatales</taxon>
        <taxon>Acholeplasmataceae</taxon>
        <taxon>Candidatus Phytoplasma</taxon>
        <taxon>16SrVIII (Loofah witches'-broom group)</taxon>
    </lineage>
</organism>
<dbReference type="KEGG" id="pluf:LFWB_0090"/>
<dbReference type="PANTHER" id="PTHR42734">
    <property type="entry name" value="METAL TRANSPORT SYSTEM ATP-BINDING PROTEIN TM_0124-RELATED"/>
    <property type="match status" value="1"/>
</dbReference>
<dbReference type="GO" id="GO:0005524">
    <property type="term" value="F:ATP binding"/>
    <property type="evidence" value="ECO:0007669"/>
    <property type="project" value="UniProtKB-KW"/>
</dbReference>
<dbReference type="FunFam" id="3.40.50.300:FF:000134">
    <property type="entry name" value="Iron-enterobactin ABC transporter ATP-binding protein"/>
    <property type="match status" value="1"/>
</dbReference>
<reference evidence="6" key="1">
    <citation type="submission" date="2020-06" db="EMBL/GenBank/DDBJ databases">
        <title>Complete genome sequence of Candidatus Phytoplasma luffae NCHU2019.</title>
        <authorList>
            <person name="Cho S.-T."/>
            <person name="Tan C.-M."/>
            <person name="Li J.-R."/>
            <person name="Chien Y.-Y."/>
            <person name="Chiu Y.-C."/>
            <person name="Yang J.-Y."/>
            <person name="Kuo C.-H."/>
        </authorList>
    </citation>
    <scope>NUCLEOTIDE SEQUENCE</scope>
    <source>
        <strain evidence="6">NCHU2019</strain>
    </source>
</reference>
<proteinExistence type="inferred from homology"/>
<dbReference type="GO" id="GO:0016887">
    <property type="term" value="F:ATP hydrolysis activity"/>
    <property type="evidence" value="ECO:0007669"/>
    <property type="project" value="InterPro"/>
</dbReference>
<dbReference type="InterPro" id="IPR003593">
    <property type="entry name" value="AAA+_ATPase"/>
</dbReference>
<dbReference type="EMBL" id="CP054393">
    <property type="protein sequence ID" value="QTX02579.1"/>
    <property type="molecule type" value="Genomic_DNA"/>
</dbReference>
<dbReference type="RefSeq" id="WP_210954704.1">
    <property type="nucleotide sequence ID" value="NZ_CP054393.1"/>
</dbReference>